<reference evidence="1" key="1">
    <citation type="journal article" date="2014" name="Front. Microbiol.">
        <title>High frequency of phylogenetically diverse reductive dehalogenase-homologous genes in deep subseafloor sedimentary metagenomes.</title>
        <authorList>
            <person name="Kawai M."/>
            <person name="Futagami T."/>
            <person name="Toyoda A."/>
            <person name="Takaki Y."/>
            <person name="Nishi S."/>
            <person name="Hori S."/>
            <person name="Arai W."/>
            <person name="Tsubouchi T."/>
            <person name="Morono Y."/>
            <person name="Uchiyama I."/>
            <person name="Ito T."/>
            <person name="Fujiyama A."/>
            <person name="Inagaki F."/>
            <person name="Takami H."/>
        </authorList>
    </citation>
    <scope>NUCLEOTIDE SEQUENCE</scope>
    <source>
        <strain evidence="1">Expedition CK06-06</strain>
    </source>
</reference>
<proteinExistence type="predicted"/>
<accession>X0WPL5</accession>
<organism evidence="1">
    <name type="scientific">marine sediment metagenome</name>
    <dbReference type="NCBI Taxonomy" id="412755"/>
    <lineage>
        <taxon>unclassified sequences</taxon>
        <taxon>metagenomes</taxon>
        <taxon>ecological metagenomes</taxon>
    </lineage>
</organism>
<feature type="non-terminal residue" evidence="1">
    <location>
        <position position="138"/>
    </location>
</feature>
<protein>
    <submittedName>
        <fullName evidence="1">Uncharacterized protein</fullName>
    </submittedName>
</protein>
<gene>
    <name evidence="1" type="ORF">S01H1_73902</name>
</gene>
<sequence>MDKDLLLKYKKIYSNKHDTIMELYGEKDGFLIEDKYWWDYYGTFINDILDKIDKGIVTLNDFSNFYRVFGFGPKLYERSFLEPGIKKLSGLFKFLSDDSIKPNEKIKQITEDQESDFFVRGVGVNFVTLFLTNFFPTK</sequence>
<dbReference type="AlphaFoldDB" id="X0WPL5"/>
<name>X0WPL5_9ZZZZ</name>
<dbReference type="EMBL" id="BARS01049405">
    <property type="protein sequence ID" value="GAG32585.1"/>
    <property type="molecule type" value="Genomic_DNA"/>
</dbReference>
<comment type="caution">
    <text evidence="1">The sequence shown here is derived from an EMBL/GenBank/DDBJ whole genome shotgun (WGS) entry which is preliminary data.</text>
</comment>
<evidence type="ECO:0000313" key="1">
    <source>
        <dbReference type="EMBL" id="GAG32585.1"/>
    </source>
</evidence>